<dbReference type="GO" id="GO:0008017">
    <property type="term" value="F:microtubule binding"/>
    <property type="evidence" value="ECO:0007669"/>
    <property type="project" value="TreeGrafter"/>
</dbReference>
<dbReference type="InterPro" id="IPR045063">
    <property type="entry name" value="Dynamin_N"/>
</dbReference>
<dbReference type="GO" id="GO:0048312">
    <property type="term" value="P:intracellular distribution of mitochondria"/>
    <property type="evidence" value="ECO:0007669"/>
    <property type="project" value="TreeGrafter"/>
</dbReference>
<dbReference type="CDD" id="cd08771">
    <property type="entry name" value="DLP_1"/>
    <property type="match status" value="1"/>
</dbReference>
<keyword evidence="8" id="KW-1185">Reference proteome</keyword>
<gene>
    <name evidence="7" type="ORF">PFICI_06769</name>
</gene>
<dbReference type="GO" id="GO:0016559">
    <property type="term" value="P:peroxisome fission"/>
    <property type="evidence" value="ECO:0007669"/>
    <property type="project" value="TreeGrafter"/>
</dbReference>
<dbReference type="SMART" id="SM00053">
    <property type="entry name" value="DYNc"/>
    <property type="match status" value="1"/>
</dbReference>
<dbReference type="InterPro" id="IPR030381">
    <property type="entry name" value="G_DYNAMIN_dom"/>
</dbReference>
<dbReference type="GO" id="GO:0005739">
    <property type="term" value="C:mitochondrion"/>
    <property type="evidence" value="ECO:0007669"/>
    <property type="project" value="TreeGrafter"/>
</dbReference>
<evidence type="ECO:0000256" key="1">
    <source>
        <dbReference type="ARBA" id="ARBA00022741"/>
    </source>
</evidence>
<feature type="region of interest" description="Disordered" evidence="4">
    <location>
        <begin position="711"/>
        <end position="794"/>
    </location>
</feature>
<proteinExistence type="predicted"/>
<dbReference type="Proteomes" id="UP000030651">
    <property type="component" value="Unassembled WGS sequence"/>
</dbReference>
<dbReference type="OrthoDB" id="415706at2759"/>
<dbReference type="KEGG" id="pfy:PFICI_06769"/>
<organism evidence="7 8">
    <name type="scientific">Pestalotiopsis fici (strain W106-1 / CGMCC3.15140)</name>
    <dbReference type="NCBI Taxonomy" id="1229662"/>
    <lineage>
        <taxon>Eukaryota</taxon>
        <taxon>Fungi</taxon>
        <taxon>Dikarya</taxon>
        <taxon>Ascomycota</taxon>
        <taxon>Pezizomycotina</taxon>
        <taxon>Sordariomycetes</taxon>
        <taxon>Xylariomycetidae</taxon>
        <taxon>Amphisphaeriales</taxon>
        <taxon>Sporocadaceae</taxon>
        <taxon>Pestalotiopsis</taxon>
    </lineage>
</organism>
<dbReference type="InterPro" id="IPR001401">
    <property type="entry name" value="Dynamin_GTPase"/>
</dbReference>
<dbReference type="GO" id="GO:0000266">
    <property type="term" value="P:mitochondrial fission"/>
    <property type="evidence" value="ECO:0007669"/>
    <property type="project" value="TreeGrafter"/>
</dbReference>
<evidence type="ECO:0000259" key="6">
    <source>
        <dbReference type="PROSITE" id="PS51718"/>
    </source>
</evidence>
<dbReference type="GO" id="GO:0003924">
    <property type="term" value="F:GTPase activity"/>
    <property type="evidence" value="ECO:0007669"/>
    <property type="project" value="InterPro"/>
</dbReference>
<sequence length="805" mass="89742">MLLCFNGDVPSAGVPVDRLRELQVGEIVNLPQIIVVGDQSSGKSSVLEAISRVRFPAKGDLCTRFATELVLRRAANTKIRVSIDSAQTGTSQQFKRTSFSKDALPDIITEATEKMGIRPGSTKGFSQDILRVEITDPDVYPVTLVDLPGFFHAETADQTKEGRKIVRQLAERYMKQKNSIILAVVSANHNLANQLVVEEARIHDPNRERTLGVITKPDLAAPGSQDEKKCLQLVRGQENIHKLKLGWHVLRNKSEGKEASTVDERDAEEEKFFQTGAWSNIAPSSRGIAYLRKKLSKVLLEHIRKTLPGLVEEIEASLSIRQHALDQLGKPRSTTQELREYLTGISVKFQHLANDGLGGRYGDDFFGDLYDNNHTRKLRACIRRLNRAFHATLIMKGADRDVELEDEDSGLSHGGFDWLADDKPPPEYLKPFLGLFDRFPKPDIITEEDLRDELGKLGAANQGTEFPTQPNAQLGHQLFREQAKKWSPIADFYLDTVTDFAKSFVEDLFIHIIGADQDTIKAILGFFVSDFFELKREALKDKLAEIIRPYQSGYGLPLDAEFHAALATRNAGREARRIVSLIEEKFPEVFNRKDGHGLDPDDLEESIKLAERAEISEFGTEKVIDMAMTQYEMSLRTFADNVVNLAAENCLISEIPDILTSMMVVQMSEERLQEIASESEDIQMERSQLQHEVEILREGLKKCQRSRVHEKTVLPNAFKNSPRTKNASNQASTPTTPRSTSSAVPEQPSYFGPQGRFSSAYSPQPGKTNGVSSNNSPTLLGVPLTNGSTSMPPKIFGNKVAIASS</sequence>
<dbReference type="FunFam" id="3.40.50.300:FF:001425">
    <property type="entry name" value="Dynamin GTPase, putative"/>
    <property type="match status" value="1"/>
</dbReference>
<evidence type="ECO:0000256" key="4">
    <source>
        <dbReference type="SAM" id="MobiDB-lite"/>
    </source>
</evidence>
<dbReference type="InterPro" id="IPR020850">
    <property type="entry name" value="GED_dom"/>
</dbReference>
<dbReference type="RefSeq" id="XP_007833541.1">
    <property type="nucleotide sequence ID" value="XM_007835350.1"/>
</dbReference>
<evidence type="ECO:0000313" key="8">
    <source>
        <dbReference type="Proteomes" id="UP000030651"/>
    </source>
</evidence>
<accession>W3X8Q6</accession>
<dbReference type="InterPro" id="IPR000375">
    <property type="entry name" value="Dynamin_stalk"/>
</dbReference>
<dbReference type="SUPFAM" id="SSF52540">
    <property type="entry name" value="P-loop containing nucleoside triphosphate hydrolases"/>
    <property type="match status" value="1"/>
</dbReference>
<dbReference type="PANTHER" id="PTHR11566:SF149">
    <property type="entry name" value="GTPASE, PUTATIVE (AFU_ORTHOLOGUE AFUA_6G11890)-RELATED"/>
    <property type="match status" value="1"/>
</dbReference>
<dbReference type="GeneID" id="19271782"/>
<feature type="domain" description="GED" evidence="5">
    <location>
        <begin position="620"/>
        <end position="711"/>
    </location>
</feature>
<dbReference type="PROSITE" id="PS51388">
    <property type="entry name" value="GED"/>
    <property type="match status" value="1"/>
</dbReference>
<dbReference type="GO" id="GO:0005874">
    <property type="term" value="C:microtubule"/>
    <property type="evidence" value="ECO:0007669"/>
    <property type="project" value="TreeGrafter"/>
</dbReference>
<dbReference type="OMA" id="QSKPWEG"/>
<dbReference type="InterPro" id="IPR027417">
    <property type="entry name" value="P-loop_NTPase"/>
</dbReference>
<keyword evidence="3" id="KW-0175">Coiled coil</keyword>
<evidence type="ECO:0000256" key="3">
    <source>
        <dbReference type="SAM" id="Coils"/>
    </source>
</evidence>
<dbReference type="eggNOG" id="KOG0446">
    <property type="taxonomic scope" value="Eukaryota"/>
</dbReference>
<feature type="compositionally biased region" description="Low complexity" evidence="4">
    <location>
        <begin position="732"/>
        <end position="742"/>
    </location>
</feature>
<dbReference type="HOGENOM" id="CLU_008964_7_0_1"/>
<dbReference type="PROSITE" id="PS51718">
    <property type="entry name" value="G_DYNAMIN_2"/>
    <property type="match status" value="1"/>
</dbReference>
<evidence type="ECO:0000256" key="2">
    <source>
        <dbReference type="ARBA" id="ARBA00023134"/>
    </source>
</evidence>
<dbReference type="Pfam" id="PF00350">
    <property type="entry name" value="Dynamin_N"/>
    <property type="match status" value="1"/>
</dbReference>
<evidence type="ECO:0008006" key="9">
    <source>
        <dbReference type="Google" id="ProtNLM"/>
    </source>
</evidence>
<dbReference type="InterPro" id="IPR022812">
    <property type="entry name" value="Dynamin"/>
</dbReference>
<dbReference type="AlphaFoldDB" id="W3X8Q6"/>
<dbReference type="GO" id="GO:0016020">
    <property type="term" value="C:membrane"/>
    <property type="evidence" value="ECO:0007669"/>
    <property type="project" value="TreeGrafter"/>
</dbReference>
<dbReference type="EMBL" id="KI912112">
    <property type="protein sequence ID" value="ETS81767.1"/>
    <property type="molecule type" value="Genomic_DNA"/>
</dbReference>
<keyword evidence="2" id="KW-0342">GTP-binding</keyword>
<feature type="compositionally biased region" description="Polar residues" evidence="4">
    <location>
        <begin position="756"/>
        <end position="778"/>
    </location>
</feature>
<dbReference type="GO" id="GO:0005525">
    <property type="term" value="F:GTP binding"/>
    <property type="evidence" value="ECO:0007669"/>
    <property type="project" value="InterPro"/>
</dbReference>
<feature type="domain" description="Dynamin-type G" evidence="6">
    <location>
        <begin position="27"/>
        <end position="308"/>
    </location>
</feature>
<reference evidence="8" key="1">
    <citation type="journal article" date="2015" name="BMC Genomics">
        <title>Genomic and transcriptomic analysis of the endophytic fungus Pestalotiopsis fici reveals its lifestyle and high potential for synthesis of natural products.</title>
        <authorList>
            <person name="Wang X."/>
            <person name="Zhang X."/>
            <person name="Liu L."/>
            <person name="Xiang M."/>
            <person name="Wang W."/>
            <person name="Sun X."/>
            <person name="Che Y."/>
            <person name="Guo L."/>
            <person name="Liu G."/>
            <person name="Guo L."/>
            <person name="Wang C."/>
            <person name="Yin W.B."/>
            <person name="Stadler M."/>
            <person name="Zhang X."/>
            <person name="Liu X."/>
        </authorList>
    </citation>
    <scope>NUCLEOTIDE SEQUENCE [LARGE SCALE GENOMIC DNA]</scope>
    <source>
        <strain evidence="8">W106-1 / CGMCC3.15140</strain>
    </source>
</reference>
<keyword evidence="1" id="KW-0547">Nucleotide-binding</keyword>
<dbReference type="Pfam" id="PF01031">
    <property type="entry name" value="Dynamin_M"/>
    <property type="match status" value="1"/>
</dbReference>
<dbReference type="GO" id="GO:0006897">
    <property type="term" value="P:endocytosis"/>
    <property type="evidence" value="ECO:0007669"/>
    <property type="project" value="TreeGrafter"/>
</dbReference>
<dbReference type="Gene3D" id="3.40.50.300">
    <property type="entry name" value="P-loop containing nucleotide triphosphate hydrolases"/>
    <property type="match status" value="1"/>
</dbReference>
<protein>
    <recommendedName>
        <fullName evidence="9">GED domain-containing protein</fullName>
    </recommendedName>
</protein>
<dbReference type="STRING" id="1229662.W3X8Q6"/>
<feature type="compositionally biased region" description="Polar residues" evidence="4">
    <location>
        <begin position="718"/>
        <end position="731"/>
    </location>
</feature>
<evidence type="ECO:0000259" key="5">
    <source>
        <dbReference type="PROSITE" id="PS51388"/>
    </source>
</evidence>
<evidence type="ECO:0000313" key="7">
    <source>
        <dbReference type="EMBL" id="ETS81767.1"/>
    </source>
</evidence>
<name>W3X8Q6_PESFW</name>
<dbReference type="InParanoid" id="W3X8Q6"/>
<dbReference type="PANTHER" id="PTHR11566">
    <property type="entry name" value="DYNAMIN"/>
    <property type="match status" value="1"/>
</dbReference>
<feature type="coiled-coil region" evidence="3">
    <location>
        <begin position="665"/>
        <end position="692"/>
    </location>
</feature>
<dbReference type="PRINTS" id="PR00195">
    <property type="entry name" value="DYNAMIN"/>
</dbReference>